<dbReference type="EMBL" id="HBUE01278694">
    <property type="protein sequence ID" value="CAG6567856.1"/>
    <property type="molecule type" value="Transcribed_RNA"/>
</dbReference>
<dbReference type="EMBL" id="HBUE01278689">
    <property type="protein sequence ID" value="CAG6567851.1"/>
    <property type="molecule type" value="Transcribed_RNA"/>
</dbReference>
<accession>A0A8D8DP65</accession>
<evidence type="ECO:0000313" key="1">
    <source>
        <dbReference type="EMBL" id="CAG6516350.1"/>
    </source>
</evidence>
<dbReference type="EMBL" id="HBUE01047487">
    <property type="protein sequence ID" value="CAG6463170.1"/>
    <property type="molecule type" value="Transcribed_RNA"/>
</dbReference>
<dbReference type="EMBL" id="HBUE01278692">
    <property type="protein sequence ID" value="CAG6567854.1"/>
    <property type="molecule type" value="Transcribed_RNA"/>
</dbReference>
<name>A0A8D8DP65_CULPI</name>
<dbReference type="EMBL" id="HBUE01173221">
    <property type="protein sequence ID" value="CAG6516352.1"/>
    <property type="molecule type" value="Transcribed_RNA"/>
</dbReference>
<reference evidence="1" key="1">
    <citation type="submission" date="2021-05" db="EMBL/GenBank/DDBJ databases">
        <authorList>
            <person name="Alioto T."/>
            <person name="Alioto T."/>
            <person name="Gomez Garrido J."/>
        </authorList>
    </citation>
    <scope>NUCLEOTIDE SEQUENCE</scope>
</reference>
<organism evidence="1">
    <name type="scientific">Culex pipiens</name>
    <name type="common">House mosquito</name>
    <dbReference type="NCBI Taxonomy" id="7175"/>
    <lineage>
        <taxon>Eukaryota</taxon>
        <taxon>Metazoa</taxon>
        <taxon>Ecdysozoa</taxon>
        <taxon>Arthropoda</taxon>
        <taxon>Hexapoda</taxon>
        <taxon>Insecta</taxon>
        <taxon>Pterygota</taxon>
        <taxon>Neoptera</taxon>
        <taxon>Endopterygota</taxon>
        <taxon>Diptera</taxon>
        <taxon>Nematocera</taxon>
        <taxon>Culicoidea</taxon>
        <taxon>Culicidae</taxon>
        <taxon>Culicinae</taxon>
        <taxon>Culicini</taxon>
        <taxon>Culex</taxon>
        <taxon>Culex</taxon>
    </lineage>
</organism>
<sequence length="222" mass="24829">MRARTVVNSSKFMLAVPVIRLRWYLAEHTPASQSPPKCGALGGIMRQSIEVLVQKFSSLPLSCWDRNSSYRSLILFLLPTKLRPLSEKSLTGLPLLETKRCRAAMNASAVRSPTSSRCIARVAKQRKTATYALYVTVERLLCWRMYIGPAKSTPALRNGHTPSRRAFGRSPIICCIATGFALKQVTHLRMILRTVLRPCCTQNRRRNALSSSCCGACRNSSW</sequence>
<dbReference type="EMBL" id="HBUE01173226">
    <property type="protein sequence ID" value="CAG6516357.1"/>
    <property type="molecule type" value="Transcribed_RNA"/>
</dbReference>
<dbReference type="EMBL" id="HBUE01173224">
    <property type="protein sequence ID" value="CAG6516355.1"/>
    <property type="molecule type" value="Transcribed_RNA"/>
</dbReference>
<dbReference type="EMBL" id="HBUE01278685">
    <property type="protein sequence ID" value="CAG6567849.1"/>
    <property type="molecule type" value="Transcribed_RNA"/>
</dbReference>
<protein>
    <submittedName>
        <fullName evidence="1">(northern house mosquito) hypothetical protein</fullName>
    </submittedName>
</protein>
<proteinExistence type="predicted"/>
<dbReference type="AlphaFoldDB" id="A0A8D8DP65"/>
<dbReference type="EMBL" id="HBUE01173217">
    <property type="protein sequence ID" value="CAG6516350.1"/>
    <property type="molecule type" value="Transcribed_RNA"/>
</dbReference>